<dbReference type="Proteomes" id="UP000663881">
    <property type="component" value="Unassembled WGS sequence"/>
</dbReference>
<organism evidence="1 2">
    <name type="scientific">Adineta steineri</name>
    <dbReference type="NCBI Taxonomy" id="433720"/>
    <lineage>
        <taxon>Eukaryota</taxon>
        <taxon>Metazoa</taxon>
        <taxon>Spiralia</taxon>
        <taxon>Gnathifera</taxon>
        <taxon>Rotifera</taxon>
        <taxon>Eurotatoria</taxon>
        <taxon>Bdelloidea</taxon>
        <taxon>Adinetida</taxon>
        <taxon>Adinetidae</taxon>
        <taxon>Adineta</taxon>
    </lineage>
</organism>
<feature type="non-terminal residue" evidence="1">
    <location>
        <position position="71"/>
    </location>
</feature>
<dbReference type="SUPFAM" id="SSF52777">
    <property type="entry name" value="CoA-dependent acyltransferases"/>
    <property type="match status" value="1"/>
</dbReference>
<dbReference type="EMBL" id="CAJOAY010026460">
    <property type="protein sequence ID" value="CAF4390794.1"/>
    <property type="molecule type" value="Genomic_DNA"/>
</dbReference>
<dbReference type="Gene3D" id="3.30.559.10">
    <property type="entry name" value="Chloramphenicol acetyltransferase-like domain"/>
    <property type="match status" value="1"/>
</dbReference>
<gene>
    <name evidence="1" type="ORF">OKA104_LOCUS50863</name>
</gene>
<accession>A0A820NLC6</accession>
<protein>
    <recommendedName>
        <fullName evidence="3">Condensation domain-containing protein</fullName>
    </recommendedName>
</protein>
<dbReference type="AlphaFoldDB" id="A0A820NLC6"/>
<evidence type="ECO:0000313" key="2">
    <source>
        <dbReference type="Proteomes" id="UP000663881"/>
    </source>
</evidence>
<name>A0A820NLC6_9BILA</name>
<comment type="caution">
    <text evidence="1">The sequence shown here is derived from an EMBL/GenBank/DDBJ whole genome shotgun (WGS) entry which is preliminary data.</text>
</comment>
<sequence>MNNMYVIPLLYRIPSISDHISITRLHYAFQSVITKHNILRTALYIDDNNGNIIQHCLDANIILNDDMKLNG</sequence>
<dbReference type="InterPro" id="IPR023213">
    <property type="entry name" value="CAT-like_dom_sf"/>
</dbReference>
<evidence type="ECO:0008006" key="3">
    <source>
        <dbReference type="Google" id="ProtNLM"/>
    </source>
</evidence>
<evidence type="ECO:0000313" key="1">
    <source>
        <dbReference type="EMBL" id="CAF4390794.1"/>
    </source>
</evidence>
<reference evidence="1" key="1">
    <citation type="submission" date="2021-02" db="EMBL/GenBank/DDBJ databases">
        <authorList>
            <person name="Nowell W R."/>
        </authorList>
    </citation>
    <scope>NUCLEOTIDE SEQUENCE</scope>
</reference>
<proteinExistence type="predicted"/>